<feature type="region of interest" description="Disordered" evidence="1">
    <location>
        <begin position="288"/>
        <end position="308"/>
    </location>
</feature>
<feature type="compositionally biased region" description="Polar residues" evidence="1">
    <location>
        <begin position="294"/>
        <end position="303"/>
    </location>
</feature>
<accession>A0A9W9Z776</accession>
<keyword evidence="3" id="KW-1185">Reference proteome</keyword>
<evidence type="ECO:0000313" key="3">
    <source>
        <dbReference type="Proteomes" id="UP001163046"/>
    </source>
</evidence>
<protein>
    <submittedName>
        <fullName evidence="2">Uncharacterized protein</fullName>
    </submittedName>
</protein>
<organism evidence="2 3">
    <name type="scientific">Desmophyllum pertusum</name>
    <dbReference type="NCBI Taxonomy" id="174260"/>
    <lineage>
        <taxon>Eukaryota</taxon>
        <taxon>Metazoa</taxon>
        <taxon>Cnidaria</taxon>
        <taxon>Anthozoa</taxon>
        <taxon>Hexacorallia</taxon>
        <taxon>Scleractinia</taxon>
        <taxon>Caryophylliina</taxon>
        <taxon>Caryophylliidae</taxon>
        <taxon>Desmophyllum</taxon>
    </lineage>
</organism>
<name>A0A9W9Z776_9CNID</name>
<dbReference type="EMBL" id="MU826413">
    <property type="protein sequence ID" value="KAJ7376135.1"/>
    <property type="molecule type" value="Genomic_DNA"/>
</dbReference>
<proteinExistence type="predicted"/>
<evidence type="ECO:0000313" key="2">
    <source>
        <dbReference type="EMBL" id="KAJ7376135.1"/>
    </source>
</evidence>
<reference evidence="2" key="1">
    <citation type="submission" date="2023-01" db="EMBL/GenBank/DDBJ databases">
        <title>Genome assembly of the deep-sea coral Lophelia pertusa.</title>
        <authorList>
            <person name="Herrera S."/>
            <person name="Cordes E."/>
        </authorList>
    </citation>
    <scope>NUCLEOTIDE SEQUENCE</scope>
    <source>
        <strain evidence="2">USNM1676648</strain>
        <tissue evidence="2">Polyp</tissue>
    </source>
</reference>
<gene>
    <name evidence="2" type="ORF">OS493_036739</name>
</gene>
<comment type="caution">
    <text evidence="2">The sequence shown here is derived from an EMBL/GenBank/DDBJ whole genome shotgun (WGS) entry which is preliminary data.</text>
</comment>
<dbReference type="Proteomes" id="UP001163046">
    <property type="component" value="Unassembled WGS sequence"/>
</dbReference>
<evidence type="ECO:0000256" key="1">
    <source>
        <dbReference type="SAM" id="MobiDB-lite"/>
    </source>
</evidence>
<dbReference type="AlphaFoldDB" id="A0A9W9Z776"/>
<dbReference type="OrthoDB" id="1100386at2759"/>
<sequence length="572" mass="62301">MAEIKGRQHDSNQARLPLLVEGNVVQDVGAQTREEVAMIHTNHAASKGLLPSKDSELQSLQDILTRLIDNAMRKGTLNELVQRWDRSGSPFSDIAKNISLYLQGNNKLKMPVTKLGTKKTFSIQPTTDIGISTTVKTNLTSQLAKGIAGYNNFTSLTTNTLFAKAVNNILGALKKRQNQLHKSNSTNRSLFVQTDTLTDFKGIVLGGRINKKVPPADSVDGSAEMLGRHGNETFGANSSKPANFTPLLGGQGKDKLTFSSYETKNVSRTLRNNTLMDFMNSMEEPEVPKLIPKNNKTGNNLGDKNSKVKPRIGDLMTVIATSLLDLKDIDQDSSSKSKSKVKYEESGGIEKLLHGLPNDHKMTDFSNDDAVLEAPTDHGAKVNSSNQIMKHPNEMHNSTESSTDVILLQNNTKYVQNEKPKVTDEESQKAVDLGDQTVTLTLETVDATPPPQTNESPYAQTGLRNNKVPHYLNVQSANIEHSFPQSQIQEVPAALSEFTAEAKKPEQTLPSDGDGKLTTISAFPEVNAAIGGDSQTKSTHPDLPLGLQMNAIGRIAETEDSSSLPLLIFLLP</sequence>